<dbReference type="Proteomes" id="UP001321748">
    <property type="component" value="Chromosome"/>
</dbReference>
<proteinExistence type="predicted"/>
<keyword evidence="5" id="KW-1185">Reference proteome</keyword>
<name>A0ABN6SHE0_9BIFI</name>
<evidence type="ECO:0000313" key="4">
    <source>
        <dbReference type="EMBL" id="BDR55088.1"/>
    </source>
</evidence>
<reference evidence="4 5" key="1">
    <citation type="journal article" date="2023" name="Microbiol. Spectr.">
        <title>Symbiosis of Carpenter Bees with Uncharacterized Lactic Acid Bacteria Showing NAD Auxotrophy.</title>
        <authorList>
            <person name="Kawasaki S."/>
            <person name="Ozawa K."/>
            <person name="Mori T."/>
            <person name="Yamamoto A."/>
            <person name="Ito M."/>
            <person name="Ohkuma M."/>
            <person name="Sakamoto M."/>
            <person name="Matsutani M."/>
        </authorList>
    </citation>
    <scope>NUCLEOTIDE SEQUENCE [LARGE SCALE GENOMIC DNA]</scope>
    <source>
        <strain evidence="4 5">KimH</strain>
    </source>
</reference>
<protein>
    <recommendedName>
        <fullName evidence="3">DUF3152 domain-containing protein</fullName>
    </recommendedName>
</protein>
<gene>
    <name evidence="4" type="ORF">KIMH_11990</name>
</gene>
<dbReference type="SUPFAM" id="SSF55486">
    <property type="entry name" value="Metalloproteases ('zincins'), catalytic domain"/>
    <property type="match status" value="1"/>
</dbReference>
<evidence type="ECO:0000256" key="2">
    <source>
        <dbReference type="SAM" id="Phobius"/>
    </source>
</evidence>
<feature type="domain" description="DUF3152" evidence="3">
    <location>
        <begin position="140"/>
        <end position="291"/>
    </location>
</feature>
<organism evidence="4 5">
    <name type="scientific">Bombiscardovia apis</name>
    <dbReference type="NCBI Taxonomy" id="2932182"/>
    <lineage>
        <taxon>Bacteria</taxon>
        <taxon>Bacillati</taxon>
        <taxon>Actinomycetota</taxon>
        <taxon>Actinomycetes</taxon>
        <taxon>Bifidobacteriales</taxon>
        <taxon>Bifidobacteriaceae</taxon>
        <taxon>Bombiscardovia</taxon>
    </lineage>
</organism>
<feature type="transmembrane region" description="Helical" evidence="2">
    <location>
        <begin position="62"/>
        <end position="80"/>
    </location>
</feature>
<feature type="region of interest" description="Disordered" evidence="1">
    <location>
        <begin position="87"/>
        <end position="126"/>
    </location>
</feature>
<evidence type="ECO:0000256" key="1">
    <source>
        <dbReference type="SAM" id="MobiDB-lite"/>
    </source>
</evidence>
<dbReference type="InterPro" id="IPR022603">
    <property type="entry name" value="DUF3152"/>
</dbReference>
<dbReference type="RefSeq" id="WP_317642591.1">
    <property type="nucleotide sequence ID" value="NZ_AP026800.1"/>
</dbReference>
<keyword evidence="2" id="KW-0812">Transmembrane</keyword>
<keyword evidence="2" id="KW-1133">Transmembrane helix</keyword>
<evidence type="ECO:0000313" key="5">
    <source>
        <dbReference type="Proteomes" id="UP001321748"/>
    </source>
</evidence>
<feature type="region of interest" description="Disordered" evidence="1">
    <location>
        <begin position="1"/>
        <end position="25"/>
    </location>
</feature>
<evidence type="ECO:0000259" key="3">
    <source>
        <dbReference type="Pfam" id="PF11350"/>
    </source>
</evidence>
<feature type="compositionally biased region" description="Low complexity" evidence="1">
    <location>
        <begin position="88"/>
        <end position="103"/>
    </location>
</feature>
<dbReference type="EMBL" id="AP026800">
    <property type="protein sequence ID" value="BDR55088.1"/>
    <property type="molecule type" value="Genomic_DNA"/>
</dbReference>
<accession>A0ABN6SHE0</accession>
<dbReference type="Pfam" id="PF11350">
    <property type="entry name" value="DUF3152"/>
    <property type="match status" value="1"/>
</dbReference>
<sequence length="309" mass="33013">MGTTQGSPQSSPPNQHSGKSKASSKCGTALRLGKAVLTALAPGSTAQASETQVSAIYRIRRWFLAFLTVIIVVCLIVMGVSKARKEASSQASETATTSATARPSPRPSADRSVTAPPQAAQPQPVVLSAQDRDNILTQAQSTAAASGKEQHQFTYCIAGKGDVGDTTEFEQEVFRTLNDVHGWPRAGATFTQGSEGTCDMTVVLSQSQYMTTFSGGCSNMYSCRVGNQVIINKDRWDGGTEYWLGAGGNMARYKVMVINHEVGHRLGHLDNEQTCAGPGQPAPLMQEQSMGLLGCAPNEWPLDSELWVR</sequence>
<keyword evidence="2" id="KW-0472">Membrane</keyword>
<feature type="compositionally biased region" description="Low complexity" evidence="1">
    <location>
        <begin position="110"/>
        <end position="124"/>
    </location>
</feature>